<dbReference type="Proteomes" id="UP001232973">
    <property type="component" value="Unassembled WGS sequence"/>
</dbReference>
<reference evidence="2 3" key="1">
    <citation type="submission" date="2023-07" db="EMBL/GenBank/DDBJ databases">
        <title>Genomic Encyclopedia of Type Strains, Phase IV (KMG-IV): sequencing the most valuable type-strain genomes for metagenomic binning, comparative biology and taxonomic classification.</title>
        <authorList>
            <person name="Goeker M."/>
        </authorList>
    </citation>
    <scope>NUCLEOTIDE SEQUENCE [LARGE SCALE GENOMIC DNA]</scope>
    <source>
        <strain evidence="2 3">DSM 4006</strain>
    </source>
</reference>
<organism evidence="2 3">
    <name type="scientific">Alicyclobacillus cycloheptanicus</name>
    <dbReference type="NCBI Taxonomy" id="1457"/>
    <lineage>
        <taxon>Bacteria</taxon>
        <taxon>Bacillati</taxon>
        <taxon>Bacillota</taxon>
        <taxon>Bacilli</taxon>
        <taxon>Bacillales</taxon>
        <taxon>Alicyclobacillaceae</taxon>
        <taxon>Alicyclobacillus</taxon>
    </lineage>
</organism>
<feature type="region of interest" description="Disordered" evidence="1">
    <location>
        <begin position="82"/>
        <end position="117"/>
    </location>
</feature>
<name>A0ABT9XIP4_9BACL</name>
<proteinExistence type="predicted"/>
<gene>
    <name evidence="2" type="ORF">J2S03_001493</name>
</gene>
<evidence type="ECO:0000256" key="1">
    <source>
        <dbReference type="SAM" id="MobiDB-lite"/>
    </source>
</evidence>
<dbReference type="RefSeq" id="WP_274454581.1">
    <property type="nucleotide sequence ID" value="NZ_CP067097.1"/>
</dbReference>
<keyword evidence="3" id="KW-1185">Reference proteome</keyword>
<sequence length="117" mass="13272">MPDIRESSEAREDTLHDRTLQGARTVVDRALNYVEGVEKMVVNRAVRTLFPRVEQRIRQAPEAALRTELQYLYDLIGHILDEPASNKGRKKSGRRSRAASRRKSGRKRSEGNAGSGR</sequence>
<evidence type="ECO:0000313" key="2">
    <source>
        <dbReference type="EMBL" id="MDQ0189648.1"/>
    </source>
</evidence>
<feature type="compositionally biased region" description="Basic residues" evidence="1">
    <location>
        <begin position="87"/>
        <end position="106"/>
    </location>
</feature>
<evidence type="ECO:0000313" key="3">
    <source>
        <dbReference type="Proteomes" id="UP001232973"/>
    </source>
</evidence>
<protein>
    <submittedName>
        <fullName evidence="2">ElaB/YqjD/DUF883 family membrane-anchored ribosome-binding protein</fullName>
    </submittedName>
</protein>
<accession>A0ABT9XIP4</accession>
<dbReference type="EMBL" id="JAUSTP010000009">
    <property type="protein sequence ID" value="MDQ0189648.1"/>
    <property type="molecule type" value="Genomic_DNA"/>
</dbReference>
<comment type="caution">
    <text evidence="2">The sequence shown here is derived from an EMBL/GenBank/DDBJ whole genome shotgun (WGS) entry which is preliminary data.</text>
</comment>